<keyword evidence="9" id="KW-1185">Reference proteome</keyword>
<evidence type="ECO:0000259" key="7">
    <source>
        <dbReference type="Pfam" id="PF04082"/>
    </source>
</evidence>
<dbReference type="AlphaFoldDB" id="A0A1Q5SW76"/>
<protein>
    <recommendedName>
        <fullName evidence="7">Xylanolytic transcriptional activator regulatory domain-containing protein</fullName>
    </recommendedName>
</protein>
<evidence type="ECO:0000256" key="1">
    <source>
        <dbReference type="ARBA" id="ARBA00022723"/>
    </source>
</evidence>
<evidence type="ECO:0000256" key="5">
    <source>
        <dbReference type="ARBA" id="ARBA00023242"/>
    </source>
</evidence>
<keyword evidence="5" id="KW-0539">Nucleus</keyword>
<dbReference type="GO" id="GO:0003677">
    <property type="term" value="F:DNA binding"/>
    <property type="evidence" value="ECO:0007669"/>
    <property type="project" value="InterPro"/>
</dbReference>
<accession>A0A1Q5SW76</accession>
<keyword evidence="3" id="KW-0805">Transcription regulation</keyword>
<dbReference type="InterPro" id="IPR007219">
    <property type="entry name" value="XnlR_reg_dom"/>
</dbReference>
<keyword evidence="1" id="KW-0479">Metal-binding</keyword>
<gene>
    <name evidence="8" type="ORF">PENSUB_12833</name>
</gene>
<dbReference type="STRING" id="1316194.A0A1Q5SW76"/>
<proteinExistence type="predicted"/>
<name>A0A1Q5SW76_9EURO</name>
<feature type="region of interest" description="Disordered" evidence="6">
    <location>
        <begin position="1"/>
        <end position="47"/>
    </location>
</feature>
<dbReference type="GO" id="GO:0006351">
    <property type="term" value="P:DNA-templated transcription"/>
    <property type="evidence" value="ECO:0007669"/>
    <property type="project" value="InterPro"/>
</dbReference>
<keyword evidence="4" id="KW-0804">Transcription</keyword>
<dbReference type="PANTHER" id="PTHR47660:SF8">
    <property type="entry name" value="TRANSCRIPTION FACTOR WITH C2H2 AND ZN(2)-CYS(6) DNA BINDING DOMAIN (EUROFUNG)"/>
    <property type="match status" value="1"/>
</dbReference>
<keyword evidence="2" id="KW-0862">Zinc</keyword>
<feature type="compositionally biased region" description="Polar residues" evidence="6">
    <location>
        <begin position="9"/>
        <end position="26"/>
    </location>
</feature>
<organism evidence="8 9">
    <name type="scientific">Penicillium subrubescens</name>
    <dbReference type="NCBI Taxonomy" id="1316194"/>
    <lineage>
        <taxon>Eukaryota</taxon>
        <taxon>Fungi</taxon>
        <taxon>Dikarya</taxon>
        <taxon>Ascomycota</taxon>
        <taxon>Pezizomycotina</taxon>
        <taxon>Eurotiomycetes</taxon>
        <taxon>Eurotiomycetidae</taxon>
        <taxon>Eurotiales</taxon>
        <taxon>Aspergillaceae</taxon>
        <taxon>Penicillium</taxon>
    </lineage>
</organism>
<comment type="caution">
    <text evidence="8">The sequence shown here is derived from an EMBL/GenBank/DDBJ whole genome shotgun (WGS) entry which is preliminary data.</text>
</comment>
<evidence type="ECO:0000256" key="6">
    <source>
        <dbReference type="SAM" id="MobiDB-lite"/>
    </source>
</evidence>
<dbReference type="EMBL" id="MNBE01000742">
    <property type="protein sequence ID" value="OKO92271.1"/>
    <property type="molecule type" value="Genomic_DNA"/>
</dbReference>
<dbReference type="GO" id="GO:0008270">
    <property type="term" value="F:zinc ion binding"/>
    <property type="evidence" value="ECO:0007669"/>
    <property type="project" value="InterPro"/>
</dbReference>
<sequence>MSLPPYSPQVGSQPPDLSTLTATPESGPSEYSVPPASESFSQNPHELYDSSIAPAGEMALEAFIPHRNVQSYSPLNGFPAFFEQVMLPGLDADDATHNTQQPRVFDFMQDTDFTFSDTDIFGTDFIPDLDKALDVPMAFSGFDDPQHPSLDDQESASRRAAAFGRSVWLWVPEKNQHAFSDDKRLPLRDSDSIPYTHQNRLDSIKIPGNLSYQARDDILKLVLRTGGSRLSVTTFPSADYLDTLIKVGIGKRTETDAWIHPYTFYDSVYQQLRPELLTALVAAGCVCCGMPSINKTGIILQEITRVGLAELVEDDNSVLRDLQYLQASMLWLDIGVFCGYTRKMQIAESYLQPLCTVSADLGLYMNHSSSPIYKAVRRGAAFDRSTYTVITPYTFGNDEDSLQRAWHAWVRQESLKRLVYHLFGHDVDVATAMNRPAIISYTELTLPFPSARELWLAPTAAAWRDIWTSKYRMTGCSELNLRDLLSDPSLLSQLPPDLDRAIARTTLLQGLSLQVWEFRQQMLLSQNSRSGPRATTRLWLQSRQEDLYTTLRAVQEDSPNAPPVTILLNDFVMMCLHIDIDAIQRFVGKMGELDARRAYPGLRDWSRTKEARSAVWHAGQVLRAARNVVAHEFRGFDSLAIYHATLVLWVYGLIQCGETKRLQVATPMSEADPTPPVLLDGPEDPVTKSFLGHGVGRPGLMMVQSRGGNEGDVKVFCELSKPRAVMAVARQVFEGNCPLPLPEDIPPPMIQNLCALIDDLGNLR</sequence>
<evidence type="ECO:0000256" key="3">
    <source>
        <dbReference type="ARBA" id="ARBA00023015"/>
    </source>
</evidence>
<evidence type="ECO:0000313" key="8">
    <source>
        <dbReference type="EMBL" id="OKO92271.1"/>
    </source>
</evidence>
<dbReference type="Proteomes" id="UP000186955">
    <property type="component" value="Unassembled WGS sequence"/>
</dbReference>
<dbReference type="Pfam" id="PF04082">
    <property type="entry name" value="Fungal_trans"/>
    <property type="match status" value="1"/>
</dbReference>
<evidence type="ECO:0000313" key="9">
    <source>
        <dbReference type="Proteomes" id="UP000186955"/>
    </source>
</evidence>
<evidence type="ECO:0000256" key="4">
    <source>
        <dbReference type="ARBA" id="ARBA00023163"/>
    </source>
</evidence>
<evidence type="ECO:0000256" key="2">
    <source>
        <dbReference type="ARBA" id="ARBA00022833"/>
    </source>
</evidence>
<feature type="domain" description="Xylanolytic transcriptional activator regulatory" evidence="7">
    <location>
        <begin position="260"/>
        <end position="479"/>
    </location>
</feature>
<reference evidence="8 9" key="1">
    <citation type="submission" date="2016-10" db="EMBL/GenBank/DDBJ databases">
        <title>Genome sequence of the ascomycete fungus Penicillium subrubescens.</title>
        <authorList>
            <person name="De Vries R.P."/>
            <person name="Peng M."/>
            <person name="Dilokpimol A."/>
            <person name="Hilden K."/>
            <person name="Makela M.R."/>
            <person name="Grigoriev I."/>
            <person name="Riley R."/>
            <person name="Granchi Z."/>
        </authorList>
    </citation>
    <scope>NUCLEOTIDE SEQUENCE [LARGE SCALE GENOMIC DNA]</scope>
    <source>
        <strain evidence="8 9">CBS 132785</strain>
    </source>
</reference>
<dbReference type="PANTHER" id="PTHR47660">
    <property type="entry name" value="TRANSCRIPTION FACTOR WITH C2H2 AND ZN(2)-CYS(6) DNA BINDING DOMAIN (EUROFUNG)-RELATED-RELATED"/>
    <property type="match status" value="1"/>
</dbReference>